<dbReference type="InterPro" id="IPR036291">
    <property type="entry name" value="NAD(P)-bd_dom_sf"/>
</dbReference>
<dbReference type="Gene3D" id="3.40.50.720">
    <property type="entry name" value="NAD(P)-binding Rossmann-like Domain"/>
    <property type="match status" value="1"/>
</dbReference>
<dbReference type="AlphaFoldDB" id="A0A383S3L0"/>
<dbReference type="RefSeq" id="WP_119160646.1">
    <property type="nucleotide sequence ID" value="NZ_LR134442.1"/>
</dbReference>
<reference evidence="5" key="2">
    <citation type="submission" date="2018-08" db="EMBL/GenBank/DDBJ databases">
        <authorList>
            <person name="Hornung B."/>
        </authorList>
    </citation>
    <scope>NUCLEOTIDE SEQUENCE [LARGE SCALE GENOMIC DNA]</scope>
</reference>
<dbReference type="InterPro" id="IPR051603">
    <property type="entry name" value="Zinc-ADH_QOR/CCCR"/>
</dbReference>
<accession>A0A383S3L0</accession>
<evidence type="ECO:0000256" key="1">
    <source>
        <dbReference type="ARBA" id="ARBA00022857"/>
    </source>
</evidence>
<dbReference type="SMART" id="SM00829">
    <property type="entry name" value="PKS_ER"/>
    <property type="match status" value="1"/>
</dbReference>
<dbReference type="Gene3D" id="3.90.180.10">
    <property type="entry name" value="Medium-chain alcohol dehydrogenases, catalytic domain"/>
    <property type="match status" value="1"/>
</dbReference>
<sequence>MWAVEYRRHGGPEVLEIIERPVPDLRRGQALVRVLASCVSRIDARYMHGRLPHGIGFPKQVGFDAIGQVVDANGTGLGEGSWVAIVLGLEPLTRRGTSVEMLAIEPSRCGVFPPDYTPDPQDCALALGGLTALKAVRDVLRTQPGQRLLVLGAGGPVGLAAIQIAARHGATVDAVAGQRALTTCRDLGAQEAWDHRDDLEEIQSSRGYDGMVAAAGRPAEWLTAVRPGGRTVVVDGGAWPATVAPALRQHVTSLPVAAGHASQDLAWLARAIAARELMPVVGSWHSPKRIRSAYEELDSGNTLGARLIDHSEMP</sequence>
<dbReference type="InterPro" id="IPR013149">
    <property type="entry name" value="ADH-like_C"/>
</dbReference>
<dbReference type="Proteomes" id="UP000263928">
    <property type="component" value="Unassembled WGS sequence"/>
</dbReference>
<proteinExistence type="predicted"/>
<dbReference type="GO" id="GO:0016491">
    <property type="term" value="F:oxidoreductase activity"/>
    <property type="evidence" value="ECO:0007669"/>
    <property type="project" value="UniProtKB-KW"/>
</dbReference>
<keyword evidence="5" id="KW-1185">Reference proteome</keyword>
<evidence type="ECO:0000259" key="2">
    <source>
        <dbReference type="SMART" id="SM00829"/>
    </source>
</evidence>
<feature type="domain" description="Enoyl reductase (ER)" evidence="2">
    <location>
        <begin position="10"/>
        <end position="308"/>
    </location>
</feature>
<evidence type="ECO:0000313" key="5">
    <source>
        <dbReference type="Proteomes" id="UP000263928"/>
    </source>
</evidence>
<evidence type="ECO:0000313" key="4">
    <source>
        <dbReference type="EMBL" id="SYZ32271.1"/>
    </source>
</evidence>
<organism evidence="4 5">
    <name type="scientific">Propionibacterium australiense</name>
    <dbReference type="NCBI Taxonomy" id="119981"/>
    <lineage>
        <taxon>Bacteria</taxon>
        <taxon>Bacillati</taxon>
        <taxon>Actinomycetota</taxon>
        <taxon>Actinomycetes</taxon>
        <taxon>Propionibacteriales</taxon>
        <taxon>Propionibacteriaceae</taxon>
        <taxon>Propionibacterium</taxon>
    </lineage>
</organism>
<dbReference type="SUPFAM" id="SSF51735">
    <property type="entry name" value="NAD(P)-binding Rossmann-fold domains"/>
    <property type="match status" value="1"/>
</dbReference>
<reference evidence="4" key="1">
    <citation type="submission" date="2018-08" db="EMBL/GenBank/DDBJ databases">
        <authorList>
            <person name="Ferrada E.E."/>
            <person name="Latorre B.A."/>
        </authorList>
    </citation>
    <scope>NUCLEOTIDE SEQUENCE [LARGE SCALE GENOMIC DNA]</scope>
    <source>
        <strain evidence="4">Propionibacterium_australiense1</strain>
    </source>
</reference>
<dbReference type="EMBL" id="UNQJ01000001">
    <property type="protein sequence ID" value="SYZ32271.1"/>
    <property type="molecule type" value="Genomic_DNA"/>
</dbReference>
<dbReference type="PANTHER" id="PTHR44154">
    <property type="entry name" value="QUINONE OXIDOREDUCTASE"/>
    <property type="match status" value="1"/>
</dbReference>
<dbReference type="Proteomes" id="UP000279336">
    <property type="component" value="Unassembled WGS sequence"/>
</dbReference>
<dbReference type="InterPro" id="IPR011032">
    <property type="entry name" value="GroES-like_sf"/>
</dbReference>
<dbReference type="EC" id="1.-.-.-" evidence="4"/>
<name>A0A383S3L0_9ACTN</name>
<dbReference type="EMBL" id="RCIW01000002">
    <property type="protein sequence ID" value="RLP12708.1"/>
    <property type="molecule type" value="Genomic_DNA"/>
</dbReference>
<gene>
    <name evidence="3" type="ORF">D7U36_01590</name>
    <name evidence="4" type="ORF">PROPAUS_0146</name>
</gene>
<protein>
    <submittedName>
        <fullName evidence="4">Polyketide synthase, enoylreductase domain</fullName>
        <ecNumber evidence="4">1.-.-.-</ecNumber>
    </submittedName>
    <submittedName>
        <fullName evidence="3">Zinc-binding dehydrogenase</fullName>
    </submittedName>
</protein>
<dbReference type="Pfam" id="PF00107">
    <property type="entry name" value="ADH_zinc_N"/>
    <property type="match status" value="1"/>
</dbReference>
<reference evidence="3 6" key="3">
    <citation type="submission" date="2018-10" db="EMBL/GenBank/DDBJ databases">
        <title>Propionibacterium australiense Genome Sequencing and Assembly.</title>
        <authorList>
            <person name="Bernier A.-M."/>
            <person name="Bernard K."/>
        </authorList>
    </citation>
    <scope>NUCLEOTIDE SEQUENCE [LARGE SCALE GENOMIC DNA]</scope>
    <source>
        <strain evidence="3 6">NML98A078</strain>
    </source>
</reference>
<dbReference type="OrthoDB" id="4190732at2"/>
<evidence type="ECO:0000313" key="3">
    <source>
        <dbReference type="EMBL" id="RLP12708.1"/>
    </source>
</evidence>
<evidence type="ECO:0000313" key="6">
    <source>
        <dbReference type="Proteomes" id="UP000279336"/>
    </source>
</evidence>
<dbReference type="SUPFAM" id="SSF50129">
    <property type="entry name" value="GroES-like"/>
    <property type="match status" value="1"/>
</dbReference>
<dbReference type="InterPro" id="IPR020843">
    <property type="entry name" value="ER"/>
</dbReference>
<keyword evidence="4" id="KW-0560">Oxidoreductase</keyword>
<dbReference type="PANTHER" id="PTHR44154:SF1">
    <property type="entry name" value="QUINONE OXIDOREDUCTASE"/>
    <property type="match status" value="1"/>
</dbReference>
<keyword evidence="1" id="KW-0521">NADP</keyword>